<feature type="coiled-coil region" evidence="1">
    <location>
        <begin position="17"/>
        <end position="70"/>
    </location>
</feature>
<sequence length="205" mass="22341">MDVQLKELIETIKSEGVDNAEAQAKEIVNEAQKKRNEIIADAEQEAARIREKAEEDAAKMQATAEESIRQAGRDLLLSLESSITSMLDAVVKKEAASALTGEGLSKAIVALLSNWSEEKDSLELLLPENERVEVEEYLKKALGTKMKKGVTVKPVAGIEAGFKIAEEGGSAYYNFTADGIAEILSQYVSPRLSSLLRESVKGQKE</sequence>
<dbReference type="Gene3D" id="1.20.5.2950">
    <property type="match status" value="1"/>
</dbReference>
<accession>E1R3E4</accession>
<gene>
    <name evidence="2" type="ordered locus">Spirs_2461</name>
</gene>
<dbReference type="KEGG" id="ssm:Spirs_2461"/>
<dbReference type="Proteomes" id="UP000002318">
    <property type="component" value="Chromosome"/>
</dbReference>
<evidence type="ECO:0000313" key="2">
    <source>
        <dbReference type="EMBL" id="ADK81575.1"/>
    </source>
</evidence>
<dbReference type="RefSeq" id="WP_013255038.1">
    <property type="nucleotide sequence ID" value="NC_014364.1"/>
</dbReference>
<dbReference type="eggNOG" id="COG1390">
    <property type="taxonomic scope" value="Bacteria"/>
</dbReference>
<keyword evidence="3" id="KW-1185">Reference proteome</keyword>
<dbReference type="NCBIfam" id="NF002424">
    <property type="entry name" value="PRK01558.1"/>
    <property type="match status" value="1"/>
</dbReference>
<name>E1R3E4_SEDSS</name>
<dbReference type="HOGENOM" id="CLU_105793_0_1_12"/>
<dbReference type="EMBL" id="CP002116">
    <property type="protein sequence ID" value="ADK81575.1"/>
    <property type="molecule type" value="Genomic_DNA"/>
</dbReference>
<dbReference type="OrthoDB" id="1771105at2"/>
<protein>
    <submittedName>
        <fullName evidence="2">V-type ATP synthase subunit E</fullName>
    </submittedName>
</protein>
<keyword evidence="1" id="KW-0175">Coiled coil</keyword>
<reference evidence="2 3" key="1">
    <citation type="journal article" date="2010" name="Stand. Genomic Sci.">
        <title>Complete genome sequence of Spirochaeta smaragdinae type strain (SEBR 4228).</title>
        <authorList>
            <person name="Mavromatis K."/>
            <person name="Yasawong M."/>
            <person name="Chertkov O."/>
            <person name="Lapidus A."/>
            <person name="Lucas S."/>
            <person name="Nolan M."/>
            <person name="Del Rio T.G."/>
            <person name="Tice H."/>
            <person name="Cheng J.F."/>
            <person name="Pitluck S."/>
            <person name="Liolios K."/>
            <person name="Ivanova N."/>
            <person name="Tapia R."/>
            <person name="Han C."/>
            <person name="Bruce D."/>
            <person name="Goodwin L."/>
            <person name="Pati A."/>
            <person name="Chen A."/>
            <person name="Palaniappan K."/>
            <person name="Land M."/>
            <person name="Hauser L."/>
            <person name="Chang Y.J."/>
            <person name="Jeffries C.D."/>
            <person name="Detter J.C."/>
            <person name="Rohde M."/>
            <person name="Brambilla E."/>
            <person name="Spring S."/>
            <person name="Goker M."/>
            <person name="Sikorski J."/>
            <person name="Woyke T."/>
            <person name="Bristow J."/>
            <person name="Eisen J.A."/>
            <person name="Markowitz V."/>
            <person name="Hugenholtz P."/>
            <person name="Klenk H.P."/>
            <person name="Kyrpides N.C."/>
        </authorList>
    </citation>
    <scope>NUCLEOTIDE SEQUENCE [LARGE SCALE GENOMIC DNA]</scope>
    <source>
        <strain evidence="3">DSM 11293 / JCM 15392 / SEBR 4228</strain>
    </source>
</reference>
<dbReference type="AlphaFoldDB" id="E1R3E4"/>
<evidence type="ECO:0000256" key="1">
    <source>
        <dbReference type="SAM" id="Coils"/>
    </source>
</evidence>
<proteinExistence type="predicted"/>
<dbReference type="STRING" id="573413.Spirs_2461"/>
<evidence type="ECO:0000313" key="3">
    <source>
        <dbReference type="Proteomes" id="UP000002318"/>
    </source>
</evidence>
<organism evidence="2 3">
    <name type="scientific">Sediminispirochaeta smaragdinae (strain DSM 11293 / JCM 15392 / SEBR 4228)</name>
    <name type="common">Spirochaeta smaragdinae</name>
    <dbReference type="NCBI Taxonomy" id="573413"/>
    <lineage>
        <taxon>Bacteria</taxon>
        <taxon>Pseudomonadati</taxon>
        <taxon>Spirochaetota</taxon>
        <taxon>Spirochaetia</taxon>
        <taxon>Spirochaetales</taxon>
        <taxon>Spirochaetaceae</taxon>
        <taxon>Sediminispirochaeta</taxon>
    </lineage>
</organism>